<keyword evidence="1" id="KW-0472">Membrane</keyword>
<comment type="caution">
    <text evidence="2">The sequence shown here is derived from an EMBL/GenBank/DDBJ whole genome shotgun (WGS) entry which is preliminary data.</text>
</comment>
<accession>A0AAW8FFA6</accession>
<organism evidence="2 3">
    <name type="scientific">Streptomyces canus</name>
    <dbReference type="NCBI Taxonomy" id="58343"/>
    <lineage>
        <taxon>Bacteria</taxon>
        <taxon>Bacillati</taxon>
        <taxon>Actinomycetota</taxon>
        <taxon>Actinomycetes</taxon>
        <taxon>Kitasatosporales</taxon>
        <taxon>Streptomycetaceae</taxon>
        <taxon>Streptomyces</taxon>
        <taxon>Streptomyces aurantiacus group</taxon>
    </lineage>
</organism>
<keyword evidence="1" id="KW-0812">Transmembrane</keyword>
<proteinExistence type="predicted"/>
<dbReference type="Proteomes" id="UP001234216">
    <property type="component" value="Unassembled WGS sequence"/>
</dbReference>
<dbReference type="EMBL" id="JAUSZV010000005">
    <property type="protein sequence ID" value="MDQ0908734.1"/>
    <property type="molecule type" value="Genomic_DNA"/>
</dbReference>
<feature type="transmembrane region" description="Helical" evidence="1">
    <location>
        <begin position="12"/>
        <end position="30"/>
    </location>
</feature>
<evidence type="ECO:0000313" key="3">
    <source>
        <dbReference type="Proteomes" id="UP001234216"/>
    </source>
</evidence>
<evidence type="ECO:0000256" key="1">
    <source>
        <dbReference type="SAM" id="Phobius"/>
    </source>
</evidence>
<keyword evidence="1" id="KW-1133">Transmembrane helix</keyword>
<dbReference type="AlphaFoldDB" id="A0AAW8FFA6"/>
<gene>
    <name evidence="2" type="ORF">QFZ22_004719</name>
</gene>
<name>A0AAW8FFA6_9ACTN</name>
<evidence type="ECO:0000313" key="2">
    <source>
        <dbReference type="EMBL" id="MDQ0908734.1"/>
    </source>
</evidence>
<sequence>MPAAVGGGGCSPVGTVVGLLLVAGILAALWEMVSK</sequence>
<protein>
    <submittedName>
        <fullName evidence="2">Uncharacterized protein</fullName>
    </submittedName>
</protein>
<reference evidence="2" key="1">
    <citation type="submission" date="2023-07" db="EMBL/GenBank/DDBJ databases">
        <title>Comparative genomics of wheat-associated soil bacteria to identify genetic determinants of phenazine resistance.</title>
        <authorList>
            <person name="Mouncey N."/>
        </authorList>
    </citation>
    <scope>NUCLEOTIDE SEQUENCE</scope>
    <source>
        <strain evidence="2">V4I22</strain>
    </source>
</reference>